<dbReference type="Proteomes" id="UP000651482">
    <property type="component" value="Unassembled WGS sequence"/>
</dbReference>
<comment type="caution">
    <text evidence="3">The sequence shown here is derived from an EMBL/GenBank/DDBJ whole genome shotgun (WGS) entry which is preliminary data.</text>
</comment>
<dbReference type="RefSeq" id="WP_249320300.1">
    <property type="nucleotide sequence ID" value="NZ_JACRSN010000021.1"/>
</dbReference>
<protein>
    <submittedName>
        <fullName evidence="3">Insulinase family protein</fullName>
    </submittedName>
</protein>
<dbReference type="AlphaFoldDB" id="A0A926D979"/>
<dbReference type="InterPro" id="IPR011765">
    <property type="entry name" value="Pept_M16_N"/>
</dbReference>
<feature type="domain" description="Peptidase M16 N-terminal" evidence="1">
    <location>
        <begin position="64"/>
        <end position="177"/>
    </location>
</feature>
<organism evidence="3 4">
    <name type="scientific">Yeguia hominis</name>
    <dbReference type="NCBI Taxonomy" id="2763662"/>
    <lineage>
        <taxon>Bacteria</taxon>
        <taxon>Bacillati</taxon>
        <taxon>Bacillota</taxon>
        <taxon>Clostridia</taxon>
        <taxon>Eubacteriales</taxon>
        <taxon>Yeguiaceae</taxon>
        <taxon>Yeguia</taxon>
    </lineage>
</organism>
<evidence type="ECO:0000313" key="3">
    <source>
        <dbReference type="EMBL" id="MBC8534715.1"/>
    </source>
</evidence>
<name>A0A926D979_9FIRM</name>
<dbReference type="PANTHER" id="PTHR11851">
    <property type="entry name" value="METALLOPROTEASE"/>
    <property type="match status" value="1"/>
</dbReference>
<evidence type="ECO:0000259" key="2">
    <source>
        <dbReference type="Pfam" id="PF05193"/>
    </source>
</evidence>
<reference evidence="3" key="1">
    <citation type="submission" date="2020-08" db="EMBL/GenBank/DDBJ databases">
        <title>Genome public.</title>
        <authorList>
            <person name="Liu C."/>
            <person name="Sun Q."/>
        </authorList>
    </citation>
    <scope>NUCLEOTIDE SEQUENCE</scope>
    <source>
        <strain evidence="3">NSJ-40</strain>
    </source>
</reference>
<dbReference type="SUPFAM" id="SSF63411">
    <property type="entry name" value="LuxS/MPP-like metallohydrolase"/>
    <property type="match status" value="2"/>
</dbReference>
<dbReference type="InterPro" id="IPR050361">
    <property type="entry name" value="MPP/UQCRC_Complex"/>
</dbReference>
<evidence type="ECO:0000259" key="1">
    <source>
        <dbReference type="Pfam" id="PF00675"/>
    </source>
</evidence>
<feature type="domain" description="Peptidase M16 C-terminal" evidence="2">
    <location>
        <begin position="184"/>
        <end position="360"/>
    </location>
</feature>
<dbReference type="InterPro" id="IPR007863">
    <property type="entry name" value="Peptidase_M16_C"/>
</dbReference>
<dbReference type="Pfam" id="PF00675">
    <property type="entry name" value="Peptidase_M16"/>
    <property type="match status" value="1"/>
</dbReference>
<sequence>MTAEIIESKRAGDRYYRLQHPSGLLIQVYPKKDSHSTYAIFGTRYGSIDTRFQRSDADTPEETPAGIAHFLEHKLFESEDGDAFLRYAKTGASANAYTSFDMTCYLFSCTEHVYESLEILLDFVQSPYFTEQTVQKEQGIIGQEIRMYDDDPQWRVMFNMLCGMYEKHPVRTDIAGTVESIAEITPAYLYDCYHTFYNLHNMTLCVAGNIDPEKVFALADKMLKPSEPVSVSRIFEEEPRTVQKHRVEQALSVAVPLFELGFKEEAGKARASEKVIAATQILLELFASDASPLFRRLLDHGLVNESSFGTEYFEGSGFAAVIFSGESNDPDAVAREIFAEADRLRASGIPKESFARAKKAVYGRNIASLNSAENLANSIVSLTFAGRELFRYLDAIAAVTLEDVTARLAKSIQKKYATLSVIRPFAEGEKNQEEQL</sequence>
<dbReference type="EMBL" id="JACRSN010000021">
    <property type="protein sequence ID" value="MBC8534715.1"/>
    <property type="molecule type" value="Genomic_DNA"/>
</dbReference>
<proteinExistence type="predicted"/>
<gene>
    <name evidence="3" type="ORF">IAG03_12110</name>
</gene>
<dbReference type="Gene3D" id="3.30.830.10">
    <property type="entry name" value="Metalloenzyme, LuxS/M16 peptidase-like"/>
    <property type="match status" value="2"/>
</dbReference>
<dbReference type="GO" id="GO:0046872">
    <property type="term" value="F:metal ion binding"/>
    <property type="evidence" value="ECO:0007669"/>
    <property type="project" value="InterPro"/>
</dbReference>
<dbReference type="PANTHER" id="PTHR11851:SF134">
    <property type="entry name" value="ZINC-DEPENDENT PROTEASE"/>
    <property type="match status" value="1"/>
</dbReference>
<dbReference type="InterPro" id="IPR011249">
    <property type="entry name" value="Metalloenz_LuxS/M16"/>
</dbReference>
<accession>A0A926D979</accession>
<evidence type="ECO:0000313" key="4">
    <source>
        <dbReference type="Proteomes" id="UP000651482"/>
    </source>
</evidence>
<keyword evidence="4" id="KW-1185">Reference proteome</keyword>
<dbReference type="Pfam" id="PF05193">
    <property type="entry name" value="Peptidase_M16_C"/>
    <property type="match status" value="1"/>
</dbReference>
<dbReference type="NCBIfam" id="NF047421">
    <property type="entry name" value="YfmH_fam"/>
    <property type="match status" value="1"/>
</dbReference>